<name>A0AAD8SNQ1_LOLMU</name>
<dbReference type="PROSITE" id="PS51752">
    <property type="entry name" value="JACALIN_LECTIN"/>
    <property type="match status" value="1"/>
</dbReference>
<keyword evidence="1" id="KW-0430">Lectin</keyword>
<evidence type="ECO:0000256" key="1">
    <source>
        <dbReference type="ARBA" id="ARBA00022734"/>
    </source>
</evidence>
<keyword evidence="4" id="KW-1185">Reference proteome</keyword>
<dbReference type="Pfam" id="PF01419">
    <property type="entry name" value="Jacalin"/>
    <property type="match status" value="1"/>
</dbReference>
<dbReference type="AlphaFoldDB" id="A0AAD8SNQ1"/>
<dbReference type="GO" id="GO:0030246">
    <property type="term" value="F:carbohydrate binding"/>
    <property type="evidence" value="ECO:0007669"/>
    <property type="project" value="UniProtKB-KW"/>
</dbReference>
<evidence type="ECO:0000259" key="2">
    <source>
        <dbReference type="PROSITE" id="PS51752"/>
    </source>
</evidence>
<gene>
    <name evidence="3" type="ORF">QYE76_049168</name>
</gene>
<dbReference type="EMBL" id="JAUUTY010000003">
    <property type="protein sequence ID" value="KAK1661009.1"/>
    <property type="molecule type" value="Genomic_DNA"/>
</dbReference>
<organism evidence="3 4">
    <name type="scientific">Lolium multiflorum</name>
    <name type="common">Italian ryegrass</name>
    <name type="synonym">Lolium perenne subsp. multiflorum</name>
    <dbReference type="NCBI Taxonomy" id="4521"/>
    <lineage>
        <taxon>Eukaryota</taxon>
        <taxon>Viridiplantae</taxon>
        <taxon>Streptophyta</taxon>
        <taxon>Embryophyta</taxon>
        <taxon>Tracheophyta</taxon>
        <taxon>Spermatophyta</taxon>
        <taxon>Magnoliopsida</taxon>
        <taxon>Liliopsida</taxon>
        <taxon>Poales</taxon>
        <taxon>Poaceae</taxon>
        <taxon>BOP clade</taxon>
        <taxon>Pooideae</taxon>
        <taxon>Poodae</taxon>
        <taxon>Poeae</taxon>
        <taxon>Poeae Chloroplast Group 2 (Poeae type)</taxon>
        <taxon>Loliodinae</taxon>
        <taxon>Loliinae</taxon>
        <taxon>Lolium</taxon>
    </lineage>
</organism>
<proteinExistence type="predicted"/>
<sequence>MVPPEDMFQNSRLQQHCKSGYEDGPMWRRWRRSVGSTVSWSWHGIMVDAMLVLCEHDDGLPQIKLWGCPQASSCSERTLGPYGTEEGAPFELPAAGGRIIGFHGRSGTFLDALGTYVKMDA</sequence>
<comment type="caution">
    <text evidence="3">The sequence shown here is derived from an EMBL/GenBank/DDBJ whole genome shotgun (WGS) entry which is preliminary data.</text>
</comment>
<reference evidence="3" key="1">
    <citation type="submission" date="2023-07" db="EMBL/GenBank/DDBJ databases">
        <title>A chromosome-level genome assembly of Lolium multiflorum.</title>
        <authorList>
            <person name="Chen Y."/>
            <person name="Copetti D."/>
            <person name="Kolliker R."/>
            <person name="Studer B."/>
        </authorList>
    </citation>
    <scope>NUCLEOTIDE SEQUENCE</scope>
    <source>
        <strain evidence="3">02402/16</strain>
        <tissue evidence="3">Leaf</tissue>
    </source>
</reference>
<dbReference type="SUPFAM" id="SSF51101">
    <property type="entry name" value="Mannose-binding lectins"/>
    <property type="match status" value="1"/>
</dbReference>
<evidence type="ECO:0000313" key="3">
    <source>
        <dbReference type="EMBL" id="KAK1661009.1"/>
    </source>
</evidence>
<protein>
    <recommendedName>
        <fullName evidence="2">Jacalin-type lectin domain-containing protein</fullName>
    </recommendedName>
</protein>
<dbReference type="Proteomes" id="UP001231189">
    <property type="component" value="Unassembled WGS sequence"/>
</dbReference>
<accession>A0AAD8SNQ1</accession>
<dbReference type="InterPro" id="IPR001229">
    <property type="entry name" value="Jacalin-like_lectin_dom"/>
</dbReference>
<evidence type="ECO:0000313" key="4">
    <source>
        <dbReference type="Proteomes" id="UP001231189"/>
    </source>
</evidence>
<dbReference type="Gene3D" id="2.100.10.30">
    <property type="entry name" value="Jacalin-like lectin domain"/>
    <property type="match status" value="1"/>
</dbReference>
<dbReference type="InterPro" id="IPR036404">
    <property type="entry name" value="Jacalin-like_lectin_dom_sf"/>
</dbReference>
<feature type="domain" description="Jacalin-type lectin" evidence="2">
    <location>
        <begin position="75"/>
        <end position="119"/>
    </location>
</feature>